<keyword evidence="1" id="KW-0808">Transferase</keyword>
<dbReference type="EMBL" id="CP041692">
    <property type="protein sequence ID" value="QDP96886.1"/>
    <property type="molecule type" value="Genomic_DNA"/>
</dbReference>
<dbReference type="AlphaFoldDB" id="A0A516Q0C1"/>
<dbReference type="GO" id="GO:0008168">
    <property type="term" value="F:methyltransferase activity"/>
    <property type="evidence" value="ECO:0007669"/>
    <property type="project" value="UniProtKB-KW"/>
</dbReference>
<dbReference type="KEGG" id="mik:FOE78_14035"/>
<evidence type="ECO:0000313" key="1">
    <source>
        <dbReference type="EMBL" id="QDP96886.1"/>
    </source>
</evidence>
<reference evidence="1 2" key="1">
    <citation type="submission" date="2019-07" db="EMBL/GenBank/DDBJ databases">
        <title>Microlunatus dokdonensis sp. nov. isolated from the rhizospheric soil of the wild plant Elymus tsukushiensis.</title>
        <authorList>
            <person name="Ghim S.-Y."/>
            <person name="Hwang Y.-J."/>
            <person name="Son J.-S."/>
            <person name="Shin J.-H."/>
        </authorList>
    </citation>
    <scope>NUCLEOTIDE SEQUENCE [LARGE SCALE GENOMIC DNA]</scope>
    <source>
        <strain evidence="1 2">KUDC0627</strain>
    </source>
</reference>
<dbReference type="RefSeq" id="WP_143986847.1">
    <property type="nucleotide sequence ID" value="NZ_CP041692.1"/>
</dbReference>
<proteinExistence type="predicted"/>
<name>A0A516Q0C1_9ACTN</name>
<accession>A0A516Q0C1</accession>
<dbReference type="Gene3D" id="3.40.50.150">
    <property type="entry name" value="Vaccinia Virus protein VP39"/>
    <property type="match status" value="1"/>
</dbReference>
<sequence>MDYRPFLAQTHERLKPQAYLEIGVATGNTLALSKCRSVAIDPTYHITAQLDGDIALFRTSSDEYFSRPDPLAPTGGRPFEFAFIDGLHIFEYALRDFINAERCSSAKGMIIFDDMLPRNVDEAARDRHTSAWTGDVYQIIDVFAKYRPDLAVIPIGTTPTGMLLITGLDPDSTVLADNYAQILLEFRHSDPQPVPERIIDRLTVPAPEKVLQSSIFELLAAADPNASASELRPVITAQVAGDLGPAFAAA</sequence>
<evidence type="ECO:0000313" key="2">
    <source>
        <dbReference type="Proteomes" id="UP000319263"/>
    </source>
</evidence>
<organism evidence="1 2">
    <name type="scientific">Microlunatus elymi</name>
    <dbReference type="NCBI Taxonomy" id="2596828"/>
    <lineage>
        <taxon>Bacteria</taxon>
        <taxon>Bacillati</taxon>
        <taxon>Actinomycetota</taxon>
        <taxon>Actinomycetes</taxon>
        <taxon>Propionibacteriales</taxon>
        <taxon>Propionibacteriaceae</taxon>
        <taxon>Microlunatus</taxon>
    </lineage>
</organism>
<dbReference type="SUPFAM" id="SSF53335">
    <property type="entry name" value="S-adenosyl-L-methionine-dependent methyltransferases"/>
    <property type="match status" value="1"/>
</dbReference>
<dbReference type="InterPro" id="IPR029063">
    <property type="entry name" value="SAM-dependent_MTases_sf"/>
</dbReference>
<protein>
    <submittedName>
        <fullName evidence="1">Class I SAM-dependent methyltransferase</fullName>
    </submittedName>
</protein>
<keyword evidence="2" id="KW-1185">Reference proteome</keyword>
<dbReference type="OrthoDB" id="799111at2"/>
<dbReference type="Proteomes" id="UP000319263">
    <property type="component" value="Chromosome"/>
</dbReference>
<gene>
    <name evidence="1" type="ORF">FOE78_14035</name>
</gene>
<keyword evidence="1" id="KW-0489">Methyltransferase</keyword>
<dbReference type="GO" id="GO:0032259">
    <property type="term" value="P:methylation"/>
    <property type="evidence" value="ECO:0007669"/>
    <property type="project" value="UniProtKB-KW"/>
</dbReference>